<evidence type="ECO:0000313" key="3">
    <source>
        <dbReference type="Proteomes" id="UP000249419"/>
    </source>
</evidence>
<gene>
    <name evidence="2" type="ORF">PSN13_04853</name>
</gene>
<sequence length="242" mass="25506">MNTYSRRQALALASSGAALVAIGIGVSQAASGEPAQAACSSIPSSADDAVLTTVYRVATGLSANERVLLAGFEAGWVESRMNNLPCGDSDSLGVFQQRPSQGWGTPAQILNVSYAANSFFVRAIPLAAANPGWSAGQVAQGVQRSAFPDRYDAAQATAQALIARARELTTPPPLDLWKDDMRLIQSPNRGIALIGAGYFRQLSSTEEVQAAVLLVGNPLIGNDRQFDLWRSIAFDGQVKAPN</sequence>
<keyword evidence="1" id="KW-0732">Signal</keyword>
<feature type="chain" id="PRO_5016241642" evidence="1">
    <location>
        <begin position="30"/>
        <end position="242"/>
    </location>
</feature>
<evidence type="ECO:0000256" key="1">
    <source>
        <dbReference type="SAM" id="SignalP"/>
    </source>
</evidence>
<comment type="caution">
    <text evidence="2">The sequence shown here is derived from an EMBL/GenBank/DDBJ whole genome shotgun (WGS) entry which is preliminary data.</text>
</comment>
<dbReference type="PROSITE" id="PS51318">
    <property type="entry name" value="TAT"/>
    <property type="match status" value="1"/>
</dbReference>
<feature type="signal peptide" evidence="1">
    <location>
        <begin position="1"/>
        <end position="29"/>
    </location>
</feature>
<dbReference type="AlphaFoldDB" id="A0A328NKB6"/>
<protein>
    <submittedName>
        <fullName evidence="2">Uncharacterized protein</fullName>
    </submittedName>
</protein>
<reference evidence="2 3" key="1">
    <citation type="submission" date="2018-03" db="EMBL/GenBank/DDBJ databases">
        <title>Defining the species Micromonospora saelicesensis and Micromonospora noduli under the framework of genomics.</title>
        <authorList>
            <person name="Riesco R."/>
            <person name="Trujillo M.E."/>
        </authorList>
    </citation>
    <scope>NUCLEOTIDE SEQUENCE [LARGE SCALE GENOMIC DNA]</scope>
    <source>
        <strain evidence="2 3">PSN13</strain>
    </source>
</reference>
<evidence type="ECO:0000313" key="2">
    <source>
        <dbReference type="EMBL" id="RAO29655.1"/>
    </source>
</evidence>
<dbReference type="InterPro" id="IPR006311">
    <property type="entry name" value="TAT_signal"/>
</dbReference>
<name>A0A328NKB6_9ACTN</name>
<dbReference type="EMBL" id="PYAG01000033">
    <property type="protein sequence ID" value="RAO29655.1"/>
    <property type="molecule type" value="Genomic_DNA"/>
</dbReference>
<accession>A0A328NKB6</accession>
<organism evidence="2 3">
    <name type="scientific">Micromonospora saelicesensis</name>
    <dbReference type="NCBI Taxonomy" id="285676"/>
    <lineage>
        <taxon>Bacteria</taxon>
        <taxon>Bacillati</taxon>
        <taxon>Actinomycetota</taxon>
        <taxon>Actinomycetes</taxon>
        <taxon>Micromonosporales</taxon>
        <taxon>Micromonosporaceae</taxon>
        <taxon>Micromonospora</taxon>
    </lineage>
</organism>
<dbReference type="Proteomes" id="UP000249419">
    <property type="component" value="Unassembled WGS sequence"/>
</dbReference>
<dbReference type="RefSeq" id="WP_112677618.1">
    <property type="nucleotide sequence ID" value="NZ_CP192017.1"/>
</dbReference>
<proteinExistence type="predicted"/>